<keyword evidence="4 5" id="KW-0472">Membrane</keyword>
<dbReference type="InterPro" id="IPR052165">
    <property type="entry name" value="Membrane_assoc_protease"/>
</dbReference>
<keyword evidence="2 5" id="KW-0812">Transmembrane</keyword>
<dbReference type="InterPro" id="IPR012340">
    <property type="entry name" value="NA-bd_OB-fold"/>
</dbReference>
<dbReference type="Proteomes" id="UP001500945">
    <property type="component" value="Unassembled WGS sequence"/>
</dbReference>
<dbReference type="PANTHER" id="PTHR33507:SF3">
    <property type="entry name" value="INNER MEMBRANE PROTEIN YBBJ"/>
    <property type="match status" value="1"/>
</dbReference>
<proteinExistence type="predicted"/>
<comment type="caution">
    <text evidence="7">The sequence shown here is derived from an EMBL/GenBank/DDBJ whole genome shotgun (WGS) entry which is preliminary data.</text>
</comment>
<evidence type="ECO:0000259" key="6">
    <source>
        <dbReference type="Pfam" id="PF01957"/>
    </source>
</evidence>
<dbReference type="EMBL" id="BAABGM010000008">
    <property type="protein sequence ID" value="GAA4402694.1"/>
    <property type="molecule type" value="Genomic_DNA"/>
</dbReference>
<protein>
    <submittedName>
        <fullName evidence="7">NfeD family protein</fullName>
    </submittedName>
</protein>
<dbReference type="PANTHER" id="PTHR33507">
    <property type="entry name" value="INNER MEMBRANE PROTEIN YBBJ"/>
    <property type="match status" value="1"/>
</dbReference>
<accession>A0ABP8K985</accession>
<dbReference type="InterPro" id="IPR002810">
    <property type="entry name" value="NfeD-like_C"/>
</dbReference>
<evidence type="ECO:0000256" key="5">
    <source>
        <dbReference type="SAM" id="Phobius"/>
    </source>
</evidence>
<evidence type="ECO:0000256" key="4">
    <source>
        <dbReference type="ARBA" id="ARBA00023136"/>
    </source>
</evidence>
<keyword evidence="3 5" id="KW-1133">Transmembrane helix</keyword>
<keyword evidence="8" id="KW-1185">Reference proteome</keyword>
<feature type="transmembrane region" description="Helical" evidence="5">
    <location>
        <begin position="34"/>
        <end position="67"/>
    </location>
</feature>
<dbReference type="RefSeq" id="WP_345203825.1">
    <property type="nucleotide sequence ID" value="NZ_BAABGM010000008.1"/>
</dbReference>
<comment type="subcellular location">
    <subcellularLocation>
        <location evidence="1">Membrane</location>
        <topology evidence="1">Multi-pass membrane protein</topology>
    </subcellularLocation>
</comment>
<organism evidence="7 8">
    <name type="scientific">Fodinibacter luteus</name>
    <dbReference type="NCBI Taxonomy" id="552064"/>
    <lineage>
        <taxon>Bacteria</taxon>
        <taxon>Bacillati</taxon>
        <taxon>Actinomycetota</taxon>
        <taxon>Actinomycetes</taxon>
        <taxon>Micrococcales</taxon>
        <taxon>Intrasporangiaceae</taxon>
        <taxon>Fodinibacter (ex Wang et al. 2009)</taxon>
    </lineage>
</organism>
<reference evidence="8" key="1">
    <citation type="journal article" date="2019" name="Int. J. Syst. Evol. Microbiol.">
        <title>The Global Catalogue of Microorganisms (GCM) 10K type strain sequencing project: providing services to taxonomists for standard genome sequencing and annotation.</title>
        <authorList>
            <consortium name="The Broad Institute Genomics Platform"/>
            <consortium name="The Broad Institute Genome Sequencing Center for Infectious Disease"/>
            <person name="Wu L."/>
            <person name="Ma J."/>
        </authorList>
    </citation>
    <scope>NUCLEOTIDE SEQUENCE [LARGE SCALE GENOMIC DNA]</scope>
    <source>
        <strain evidence="8">JCM 17809</strain>
    </source>
</reference>
<evidence type="ECO:0000256" key="2">
    <source>
        <dbReference type="ARBA" id="ARBA00022692"/>
    </source>
</evidence>
<gene>
    <name evidence="7" type="ORF">GCM10023168_13490</name>
</gene>
<dbReference type="SUPFAM" id="SSF141322">
    <property type="entry name" value="NfeD domain-like"/>
    <property type="match status" value="1"/>
</dbReference>
<dbReference type="Pfam" id="PF01957">
    <property type="entry name" value="NfeD"/>
    <property type="match status" value="1"/>
</dbReference>
<sequence>MDWLSDNVWLWWLGIGLVLAAIEAATVDFVFLMFAGGALAGALAAALGAPFAMQVVVAVVVAMLLLFGVRPLIRKQFTDDETDHHIGTSALVGRDARVLQAVTDSDGRIKLAGETWSARLAEGTTSVVPPGAEVRVIAIHGATAIVVPVAPPQAAAPPPDPTP</sequence>
<name>A0ABP8K985_9MICO</name>
<feature type="domain" description="NfeD-like C-terminal" evidence="6">
    <location>
        <begin position="89"/>
        <end position="148"/>
    </location>
</feature>
<dbReference type="Gene3D" id="2.40.50.140">
    <property type="entry name" value="Nucleic acid-binding proteins"/>
    <property type="match status" value="1"/>
</dbReference>
<evidence type="ECO:0000256" key="1">
    <source>
        <dbReference type="ARBA" id="ARBA00004141"/>
    </source>
</evidence>
<evidence type="ECO:0000256" key="3">
    <source>
        <dbReference type="ARBA" id="ARBA00022989"/>
    </source>
</evidence>
<evidence type="ECO:0000313" key="7">
    <source>
        <dbReference type="EMBL" id="GAA4402694.1"/>
    </source>
</evidence>
<evidence type="ECO:0000313" key="8">
    <source>
        <dbReference type="Proteomes" id="UP001500945"/>
    </source>
</evidence>